<dbReference type="PRINTS" id="PR00862">
    <property type="entry name" value="PROLIGOPTASE"/>
</dbReference>
<dbReference type="PANTHER" id="PTHR42776">
    <property type="entry name" value="SERINE PEPTIDASE S9 FAMILY MEMBER"/>
    <property type="match status" value="1"/>
</dbReference>
<keyword evidence="6" id="KW-0732">Signal</keyword>
<dbReference type="AlphaFoldDB" id="A0A916ZIA8"/>
<dbReference type="PANTHER" id="PTHR42776:SF27">
    <property type="entry name" value="DIPEPTIDYL PEPTIDASE FAMILY MEMBER 6"/>
    <property type="match status" value="1"/>
</dbReference>
<dbReference type="InterPro" id="IPR011042">
    <property type="entry name" value="6-blade_b-propeller_TolB-like"/>
</dbReference>
<comment type="function">
    <text evidence="5">This enzyme catalyzes the hydrolysis of the N-terminal peptide bond of an N-acetylated peptide to generate an N-acetylated amino acid and a peptide with a free N-terminus. It preferentially cleaves off Ac-Ala, Ac-Met and Ac-Ser. Also, involved in the degradation of oxidized and glycated proteins.</text>
</comment>
<feature type="chain" id="PRO_5037265524" description="Acyl-peptide hydrolase" evidence="6">
    <location>
        <begin position="20"/>
        <end position="646"/>
    </location>
</feature>
<accession>A0A916ZIA8</accession>
<feature type="domain" description="Peptidase S9 prolyl oligopeptidase catalytic" evidence="7">
    <location>
        <begin position="435"/>
        <end position="643"/>
    </location>
</feature>
<name>A0A916ZIA8_9SPHN</name>
<evidence type="ECO:0000259" key="7">
    <source>
        <dbReference type="Pfam" id="PF00326"/>
    </source>
</evidence>
<evidence type="ECO:0000256" key="4">
    <source>
        <dbReference type="ARBA" id="ARBA00032596"/>
    </source>
</evidence>
<keyword evidence="1" id="KW-0378">Hydrolase</keyword>
<dbReference type="InterPro" id="IPR015943">
    <property type="entry name" value="WD40/YVTN_repeat-like_dom_sf"/>
</dbReference>
<evidence type="ECO:0000313" key="9">
    <source>
        <dbReference type="Proteomes" id="UP000635071"/>
    </source>
</evidence>
<evidence type="ECO:0000313" key="8">
    <source>
        <dbReference type="EMBL" id="GGD98268.1"/>
    </source>
</evidence>
<evidence type="ECO:0000256" key="5">
    <source>
        <dbReference type="ARBA" id="ARBA00045885"/>
    </source>
</evidence>
<dbReference type="InterPro" id="IPR002470">
    <property type="entry name" value="Peptidase_S9A"/>
</dbReference>
<protein>
    <recommendedName>
        <fullName evidence="4">Acyl-peptide hydrolase</fullName>
    </recommendedName>
    <alternativeName>
        <fullName evidence="3">Acylaminoacyl-peptidase</fullName>
    </alternativeName>
</protein>
<dbReference type="InterPro" id="IPR001375">
    <property type="entry name" value="Peptidase_S9_cat"/>
</dbReference>
<keyword evidence="9" id="KW-1185">Reference proteome</keyword>
<evidence type="ECO:0000256" key="2">
    <source>
        <dbReference type="ARBA" id="ARBA00022990"/>
    </source>
</evidence>
<dbReference type="Pfam" id="PF00326">
    <property type="entry name" value="Peptidase_S9"/>
    <property type="match status" value="1"/>
</dbReference>
<dbReference type="InterPro" id="IPR002471">
    <property type="entry name" value="Pept_S9_AS"/>
</dbReference>
<keyword evidence="2" id="KW-0007">Acetylation</keyword>
<evidence type="ECO:0000256" key="1">
    <source>
        <dbReference type="ARBA" id="ARBA00022801"/>
    </source>
</evidence>
<feature type="signal peptide" evidence="6">
    <location>
        <begin position="1"/>
        <end position="19"/>
    </location>
</feature>
<gene>
    <name evidence="8" type="ORF">GCM10011529_00370</name>
</gene>
<dbReference type="RefSeq" id="WP_188760890.1">
    <property type="nucleotide sequence ID" value="NZ_BMJM01000001.1"/>
</dbReference>
<comment type="caution">
    <text evidence="8">The sequence shown here is derived from an EMBL/GenBank/DDBJ whole genome shotgun (WGS) entry which is preliminary data.</text>
</comment>
<dbReference type="GO" id="GO:0004252">
    <property type="term" value="F:serine-type endopeptidase activity"/>
    <property type="evidence" value="ECO:0007669"/>
    <property type="project" value="InterPro"/>
</dbReference>
<dbReference type="SUPFAM" id="SSF82171">
    <property type="entry name" value="DPP6 N-terminal domain-like"/>
    <property type="match status" value="1"/>
</dbReference>
<dbReference type="InterPro" id="IPR029058">
    <property type="entry name" value="AB_hydrolase_fold"/>
</dbReference>
<evidence type="ECO:0000256" key="3">
    <source>
        <dbReference type="ARBA" id="ARBA00032284"/>
    </source>
</evidence>
<dbReference type="Gene3D" id="3.40.50.1820">
    <property type="entry name" value="alpha/beta hydrolase"/>
    <property type="match status" value="1"/>
</dbReference>
<dbReference type="GO" id="GO:0006508">
    <property type="term" value="P:proteolysis"/>
    <property type="evidence" value="ECO:0007669"/>
    <property type="project" value="InterPro"/>
</dbReference>
<sequence>MLLKAMLLGSVMLGAAAGAAVPSPKRPLTDPKSLVSAANPAAAAIPLPDLVYSRSIGSSAWSADGRQLILVTNFTGRQNIWRVDAGGSWPVQMTQSDDGQGDLAVSRDGKLLYFGQDRGGNEMHDIYAVPGGGGPVRNVSNTAEVDEQGILPGPDAGQLAFGAKRKGEGQVNLAVIDAASGTSRMLTDEKDAQRIWSPVAWIDGGKAIIANRSNVGGTEGEIWRVDVATGKAVKLAGTPGKLTIANGASGDGRTIAATTNIGTGQWHAGVLDAATGKWRGLPETPWEQEATAMSPDGTRMLVRDNVDGRSALSLVDVATMAVTPVGLPAGLNTVPASQPFTPDGKRLLVLHAGADTPSELFVADLAAGTTAPLTRMAMASLEPANLAKSQVVTFRSFDGTLISAVVTMPFNLKRDGSNPAIVVPHGGPTGQTQDSFSRQNAALASRGYVVIAPNFRGSSGYGEAFQKANFKDLGGGDLKDTLAAKDFLVATGYVDAKRVGITGGSYGGFMTLMAIGRAPDAFAAAVQQYGIINWRTMYRDEDALLQAYQRTLLGKPDEFKGVYEASSPMTYLKAAKAPLLSLQGENDIRVPRGQAQEVADLLKAKGNVVETVFYPAEGHGFQKRENQMDALDRTIGWFDKYLKPAK</sequence>
<dbReference type="Proteomes" id="UP000635071">
    <property type="component" value="Unassembled WGS sequence"/>
</dbReference>
<organism evidence="8 9">
    <name type="scientific">Sandarakinorhabdus glacialis</name>
    <dbReference type="NCBI Taxonomy" id="1614636"/>
    <lineage>
        <taxon>Bacteria</taxon>
        <taxon>Pseudomonadati</taxon>
        <taxon>Pseudomonadota</taxon>
        <taxon>Alphaproteobacteria</taxon>
        <taxon>Sphingomonadales</taxon>
        <taxon>Sphingosinicellaceae</taxon>
        <taxon>Sandarakinorhabdus</taxon>
    </lineage>
</organism>
<dbReference type="EMBL" id="BMJM01000001">
    <property type="protein sequence ID" value="GGD98268.1"/>
    <property type="molecule type" value="Genomic_DNA"/>
</dbReference>
<dbReference type="Gene3D" id="2.120.10.60">
    <property type="entry name" value="Tricorn protease N-terminal domain"/>
    <property type="match status" value="1"/>
</dbReference>
<reference evidence="8" key="1">
    <citation type="journal article" date="2014" name="Int. J. Syst. Evol. Microbiol.">
        <title>Complete genome sequence of Corynebacterium casei LMG S-19264T (=DSM 44701T), isolated from a smear-ripened cheese.</title>
        <authorList>
            <consortium name="US DOE Joint Genome Institute (JGI-PGF)"/>
            <person name="Walter F."/>
            <person name="Albersmeier A."/>
            <person name="Kalinowski J."/>
            <person name="Ruckert C."/>
        </authorList>
    </citation>
    <scope>NUCLEOTIDE SEQUENCE</scope>
    <source>
        <strain evidence="8">CGMCC 1.15519</strain>
    </source>
</reference>
<evidence type="ECO:0000256" key="6">
    <source>
        <dbReference type="SAM" id="SignalP"/>
    </source>
</evidence>
<reference evidence="8" key="2">
    <citation type="submission" date="2020-09" db="EMBL/GenBank/DDBJ databases">
        <authorList>
            <person name="Sun Q."/>
            <person name="Zhou Y."/>
        </authorList>
    </citation>
    <scope>NUCLEOTIDE SEQUENCE</scope>
    <source>
        <strain evidence="8">CGMCC 1.15519</strain>
    </source>
</reference>
<dbReference type="SUPFAM" id="SSF53474">
    <property type="entry name" value="alpha/beta-Hydrolases"/>
    <property type="match status" value="1"/>
</dbReference>
<dbReference type="Gene3D" id="2.120.10.30">
    <property type="entry name" value="TolB, C-terminal domain"/>
    <property type="match status" value="1"/>
</dbReference>
<proteinExistence type="predicted"/>
<dbReference type="Gene3D" id="2.130.10.10">
    <property type="entry name" value="YVTN repeat-like/Quinoprotein amine dehydrogenase"/>
    <property type="match status" value="1"/>
</dbReference>
<dbReference type="PROSITE" id="PS00708">
    <property type="entry name" value="PRO_ENDOPEP_SER"/>
    <property type="match status" value="1"/>
</dbReference>